<organism evidence="11 12">
    <name type="scientific">Ancylobacter amanitiformis</name>
    <dbReference type="NCBI Taxonomy" id="217069"/>
    <lineage>
        <taxon>Bacteria</taxon>
        <taxon>Pseudomonadati</taxon>
        <taxon>Pseudomonadota</taxon>
        <taxon>Alphaproteobacteria</taxon>
        <taxon>Hyphomicrobiales</taxon>
        <taxon>Xanthobacteraceae</taxon>
        <taxon>Ancylobacter</taxon>
    </lineage>
</organism>
<keyword evidence="6 7" id="KW-0511">Multifunctional enzyme</keyword>
<dbReference type="Pfam" id="PF08335">
    <property type="entry name" value="GlnD_UR_UTase"/>
    <property type="match status" value="2"/>
</dbReference>
<keyword evidence="12" id="KW-1185">Reference proteome</keyword>
<feature type="domain" description="PII-uridylyltransferase/Glutamine-synthetase adenylyltransferase" evidence="10">
    <location>
        <begin position="884"/>
        <end position="1005"/>
    </location>
</feature>
<dbReference type="NCBIfam" id="NF008292">
    <property type="entry name" value="PRK11072.1"/>
    <property type="match status" value="1"/>
</dbReference>
<dbReference type="Pfam" id="PF03710">
    <property type="entry name" value="GlnE"/>
    <property type="match status" value="2"/>
</dbReference>
<evidence type="ECO:0000259" key="9">
    <source>
        <dbReference type="Pfam" id="PF03710"/>
    </source>
</evidence>
<comment type="function">
    <text evidence="7">Involved in the regulation of glutamine synthetase GlnA, a key enzyme in the process to assimilate ammonia. When cellular nitrogen levels are high, the C-terminal adenylyl transferase (AT) inactivates GlnA by covalent transfer of an adenylyl group from ATP to specific tyrosine residue of GlnA, thus reducing its activity. Conversely, when nitrogen levels are low, the N-terminal adenylyl removase (AR) activates GlnA by removing the adenylyl group by phosphorolysis, increasing its activity. The regulatory region of GlnE binds the signal transduction protein PII (GlnB) which indicates the nitrogen status of the cell.</text>
</comment>
<feature type="region of interest" description="Adenylyl transferase" evidence="7">
    <location>
        <begin position="500"/>
        <end position="1014"/>
    </location>
</feature>
<dbReference type="CDD" id="cd05401">
    <property type="entry name" value="NT_GlnE_GlnD_like"/>
    <property type="match status" value="2"/>
</dbReference>
<keyword evidence="4 7" id="KW-0067">ATP-binding</keyword>
<reference evidence="11 12" key="1">
    <citation type="submission" date="2023-07" db="EMBL/GenBank/DDBJ databases">
        <title>Genomic Encyclopedia of Type Strains, Phase IV (KMG-IV): sequencing the most valuable type-strain genomes for metagenomic binning, comparative biology and taxonomic classification.</title>
        <authorList>
            <person name="Goeker M."/>
        </authorList>
    </citation>
    <scope>NUCLEOTIDE SEQUENCE [LARGE SCALE GENOMIC DNA]</scope>
    <source>
        <strain evidence="11 12">DSM 15561</strain>
    </source>
</reference>
<accession>A0ABU0LM44</accession>
<keyword evidence="3 7" id="KW-0547">Nucleotide-binding</keyword>
<feature type="region of interest" description="Disordered" evidence="8">
    <location>
        <begin position="1"/>
        <end position="25"/>
    </location>
</feature>
<dbReference type="InterPro" id="IPR005190">
    <property type="entry name" value="GlnE_rpt_dom"/>
</dbReference>
<evidence type="ECO:0000256" key="6">
    <source>
        <dbReference type="ARBA" id="ARBA00023268"/>
    </source>
</evidence>
<dbReference type="EMBL" id="JAUSVR010000002">
    <property type="protein sequence ID" value="MDQ0509771.1"/>
    <property type="molecule type" value="Genomic_DNA"/>
</dbReference>
<comment type="catalytic activity">
    <reaction evidence="7">
        <text>[glutamine synthetase]-O(4)-(5'-adenylyl)-L-tyrosine + phosphate = [glutamine synthetase]-L-tyrosine + ADP</text>
        <dbReference type="Rhea" id="RHEA:43716"/>
        <dbReference type="Rhea" id="RHEA-COMP:10660"/>
        <dbReference type="Rhea" id="RHEA-COMP:10661"/>
        <dbReference type="ChEBI" id="CHEBI:43474"/>
        <dbReference type="ChEBI" id="CHEBI:46858"/>
        <dbReference type="ChEBI" id="CHEBI:83624"/>
        <dbReference type="ChEBI" id="CHEBI:456216"/>
        <dbReference type="EC" id="2.7.7.89"/>
    </reaction>
</comment>
<dbReference type="RefSeq" id="WP_306888476.1">
    <property type="nucleotide sequence ID" value="NZ_JAUSVR010000002.1"/>
</dbReference>
<evidence type="ECO:0000256" key="3">
    <source>
        <dbReference type="ARBA" id="ARBA00022741"/>
    </source>
</evidence>
<dbReference type="InterPro" id="IPR043519">
    <property type="entry name" value="NT_sf"/>
</dbReference>
<dbReference type="EC" id="2.7.7.89" evidence="7"/>
<evidence type="ECO:0000256" key="7">
    <source>
        <dbReference type="HAMAP-Rule" id="MF_00802"/>
    </source>
</evidence>
<dbReference type="SUPFAM" id="SSF81593">
    <property type="entry name" value="Nucleotidyltransferase substrate binding subunit/domain"/>
    <property type="match status" value="2"/>
</dbReference>
<dbReference type="GO" id="GO:0008882">
    <property type="term" value="F:[glutamate-ammonia-ligase] adenylyltransferase activity"/>
    <property type="evidence" value="ECO:0007669"/>
    <property type="project" value="UniProtKB-EC"/>
</dbReference>
<sequence>MARMHSGTGEASRHEGSGAPDPLAARMRLDPGIRAPARLPAAVRHLFAPEHAQADGSEARLAALAARFPAMRGVLARVAAYSPFLTELMRADPERLVRILEADPADGLARARAAARAVLAVTEDEAEAMTALRRLRAETALTVALADIGNVLDLAEVTSQLTDSADGAIAAATHFLFREAQAAGKLRRGAVKAGGASEHASSDTPPGFTVLAMGKHGARELNYSSDVDLIVLYDPEVAPLKAGVEPTPFFVRLTQRLVRLIQERTADGYVARVDLRLRPDPASTPIALSVEAALDYYEREGATWERAAYIKARPIAGDIALGHSFLRRLSPFVWRRSLDYAAVSDVHAMKQDIHAFRGHAAIAVEGHNVKLGRGGIREIEFFAQTQQLIAGGRDPRLRTPRTLEALALLAETGWIGEGARGELDEAYHFLRRVEHRLQMVADAQTHTLPDDAEALAAFARFMGYTRREDFAGALVERLSRVQDHYSKLFEDAPPRALVEGRLDFPAAKDDRETLATLHKLGYGDPVAASATVRAWLAGDDYRALRPDMVRTSLAAILPLLIDALARGGAADAALAAADRFFRELPIATRLLPALVHHPDLVRLLATILGTAPRLGEMLAHRPSLIDALLDPAFFGALPDESALANRLAALIEGAEGEEDLLDQARRFRQEQHVLIGVRILSGTLPAARAGEAFARLADVIIRALERPVTARFREAYGKVAGAEFAVLAMGKLGGREMTAGSDLDLIVLYDFDEERPESDGSRPLHGAQYFARLTQRFVSALTTPTNAGQLYEVDLRLRPSGRAGPVATSLPRFETYQAEEAWTWEHMALTRARVVSASPGFRARVEAAIAEVLRRPRDRARLAADIIDMRGAIADEKGDDDPWDLKYARGGLIDIEFIAQYLVLTHARAHPQVIDTATARVIAQATQAGLLDAQDGQVLGDACRLMHDLTQVLRLALTTPFQSAEASPALKRLLARAGAMPDFSTLEAHLFETQAAVRATFERLLAAAPARRRA</sequence>
<evidence type="ECO:0000256" key="2">
    <source>
        <dbReference type="ARBA" id="ARBA00022695"/>
    </source>
</evidence>
<dbReference type="HAMAP" id="MF_00802">
    <property type="entry name" value="GlnE"/>
    <property type="match status" value="1"/>
</dbReference>
<feature type="domain" description="PII-uridylyltransferase/Glutamine-synthetase adenylyltransferase" evidence="10">
    <location>
        <begin position="362"/>
        <end position="489"/>
    </location>
</feature>
<evidence type="ECO:0000256" key="5">
    <source>
        <dbReference type="ARBA" id="ARBA00022842"/>
    </source>
</evidence>
<evidence type="ECO:0000313" key="11">
    <source>
        <dbReference type="EMBL" id="MDQ0509771.1"/>
    </source>
</evidence>
<gene>
    <name evidence="7" type="primary">glnE</name>
    <name evidence="11" type="ORF">QOZ99_000652</name>
</gene>
<keyword evidence="2 7" id="KW-0548">Nucleotidyltransferase</keyword>
<evidence type="ECO:0000313" key="12">
    <source>
        <dbReference type="Proteomes" id="UP001235094"/>
    </source>
</evidence>
<feature type="domain" description="Glutamate-ammonia ligase adenylyltransferase repeated" evidence="9">
    <location>
        <begin position="75"/>
        <end position="327"/>
    </location>
</feature>
<dbReference type="InterPro" id="IPR023057">
    <property type="entry name" value="GlnE"/>
</dbReference>
<dbReference type="PANTHER" id="PTHR30621:SF0">
    <property type="entry name" value="BIFUNCTIONAL GLUTAMINE SYNTHETASE ADENYLYLTRANSFERASE_ADENYLYL-REMOVING ENZYME"/>
    <property type="match status" value="1"/>
</dbReference>
<comment type="similarity">
    <text evidence="7">Belongs to the GlnE family.</text>
</comment>
<protein>
    <recommendedName>
        <fullName evidence="7">Bifunctional glutamine synthetase adenylyltransferase/adenylyl-removing enzyme</fullName>
    </recommendedName>
    <alternativeName>
        <fullName evidence="7">ATP:glutamine synthetase adenylyltransferase</fullName>
    </alternativeName>
    <alternativeName>
        <fullName evidence="7">ATase</fullName>
    </alternativeName>
    <domain>
        <recommendedName>
            <fullName evidence="7">Glutamine synthetase adenylyl-L-tyrosine phosphorylase</fullName>
            <ecNumber evidence="7">2.7.7.89</ecNumber>
        </recommendedName>
        <alternativeName>
            <fullName evidence="7">Adenylyl removase</fullName>
            <shortName evidence="7">AR</shortName>
            <shortName evidence="7">AT-N</shortName>
        </alternativeName>
    </domain>
    <domain>
        <recommendedName>
            <fullName evidence="7">Glutamine synthetase adenylyl transferase</fullName>
            <ecNumber evidence="7">2.7.7.42</ecNumber>
        </recommendedName>
        <alternativeName>
            <fullName evidence="7">Adenylyl transferase</fullName>
            <shortName evidence="7">AT</shortName>
            <shortName evidence="7">AT-C</shortName>
        </alternativeName>
    </domain>
</protein>
<dbReference type="Gene3D" id="3.30.460.10">
    <property type="entry name" value="Beta Polymerase, domain 2"/>
    <property type="match status" value="2"/>
</dbReference>
<keyword evidence="1 7" id="KW-0808">Transferase</keyword>
<evidence type="ECO:0000256" key="4">
    <source>
        <dbReference type="ARBA" id="ARBA00022840"/>
    </source>
</evidence>
<dbReference type="Gene3D" id="1.20.120.330">
    <property type="entry name" value="Nucleotidyltransferases domain 2"/>
    <property type="match status" value="2"/>
</dbReference>
<dbReference type="NCBIfam" id="NF010706">
    <property type="entry name" value="PRK14108.1"/>
    <property type="match status" value="1"/>
</dbReference>
<evidence type="ECO:0000256" key="1">
    <source>
        <dbReference type="ARBA" id="ARBA00022679"/>
    </source>
</evidence>
<dbReference type="InterPro" id="IPR013546">
    <property type="entry name" value="PII_UdlTrfase/GS_AdlTrfase"/>
</dbReference>
<dbReference type="PANTHER" id="PTHR30621">
    <property type="entry name" value="GLUTAMINE SYNTHETASE ADENYLYLTRANSFERASE"/>
    <property type="match status" value="1"/>
</dbReference>
<proteinExistence type="inferred from homology"/>
<feature type="region of interest" description="Adenylyl removase" evidence="7">
    <location>
        <begin position="1"/>
        <end position="494"/>
    </location>
</feature>
<comment type="cofactor">
    <cofactor evidence="7">
        <name>Mg(2+)</name>
        <dbReference type="ChEBI" id="CHEBI:18420"/>
    </cofactor>
</comment>
<comment type="caution">
    <text evidence="11">The sequence shown here is derived from an EMBL/GenBank/DDBJ whole genome shotgun (WGS) entry which is preliminary data.</text>
</comment>
<keyword evidence="5 7" id="KW-0460">Magnesium</keyword>
<dbReference type="EC" id="2.7.7.42" evidence="7"/>
<dbReference type="Proteomes" id="UP001235094">
    <property type="component" value="Unassembled WGS sequence"/>
</dbReference>
<feature type="domain" description="Glutamate-ammonia ligase adenylyltransferase repeated" evidence="9">
    <location>
        <begin position="603"/>
        <end position="846"/>
    </location>
</feature>
<evidence type="ECO:0000256" key="8">
    <source>
        <dbReference type="SAM" id="MobiDB-lite"/>
    </source>
</evidence>
<dbReference type="SUPFAM" id="SSF81301">
    <property type="entry name" value="Nucleotidyltransferase"/>
    <property type="match status" value="2"/>
</dbReference>
<comment type="catalytic activity">
    <reaction evidence="7">
        <text>[glutamine synthetase]-L-tyrosine + ATP = [glutamine synthetase]-O(4)-(5'-adenylyl)-L-tyrosine + diphosphate</text>
        <dbReference type="Rhea" id="RHEA:18589"/>
        <dbReference type="Rhea" id="RHEA-COMP:10660"/>
        <dbReference type="Rhea" id="RHEA-COMP:10661"/>
        <dbReference type="ChEBI" id="CHEBI:30616"/>
        <dbReference type="ChEBI" id="CHEBI:33019"/>
        <dbReference type="ChEBI" id="CHEBI:46858"/>
        <dbReference type="ChEBI" id="CHEBI:83624"/>
        <dbReference type="EC" id="2.7.7.42"/>
    </reaction>
</comment>
<name>A0ABU0LM44_9HYPH</name>
<evidence type="ECO:0000259" key="10">
    <source>
        <dbReference type="Pfam" id="PF08335"/>
    </source>
</evidence>